<name>A0A6J4QU03_9ACTN</name>
<evidence type="ECO:0000256" key="1">
    <source>
        <dbReference type="SAM" id="Phobius"/>
    </source>
</evidence>
<accession>A0A6J4QU03</accession>
<organism evidence="2">
    <name type="scientific">uncultured Rubrobacteraceae bacterium</name>
    <dbReference type="NCBI Taxonomy" id="349277"/>
    <lineage>
        <taxon>Bacteria</taxon>
        <taxon>Bacillati</taxon>
        <taxon>Actinomycetota</taxon>
        <taxon>Rubrobacteria</taxon>
        <taxon>Rubrobacterales</taxon>
        <taxon>Rubrobacteraceae</taxon>
        <taxon>environmental samples</taxon>
    </lineage>
</organism>
<reference evidence="2" key="1">
    <citation type="submission" date="2020-02" db="EMBL/GenBank/DDBJ databases">
        <authorList>
            <person name="Meier V. D."/>
        </authorList>
    </citation>
    <scope>NUCLEOTIDE SEQUENCE</scope>
    <source>
        <strain evidence="2">AVDCRST_MAG78</strain>
    </source>
</reference>
<proteinExistence type="predicted"/>
<feature type="transmembrane region" description="Helical" evidence="1">
    <location>
        <begin position="70"/>
        <end position="101"/>
    </location>
</feature>
<keyword evidence="1" id="KW-0472">Membrane</keyword>
<feature type="transmembrane region" description="Helical" evidence="1">
    <location>
        <begin position="121"/>
        <end position="154"/>
    </location>
</feature>
<keyword evidence="1" id="KW-1133">Transmembrane helix</keyword>
<evidence type="ECO:0000313" key="2">
    <source>
        <dbReference type="EMBL" id="CAA9452006.1"/>
    </source>
</evidence>
<gene>
    <name evidence="2" type="ORF">AVDCRST_MAG78-3518</name>
</gene>
<feature type="transmembrane region" description="Helical" evidence="1">
    <location>
        <begin position="38"/>
        <end position="58"/>
    </location>
</feature>
<protein>
    <submittedName>
        <fullName evidence="2">Uncharacterized protein</fullName>
    </submittedName>
</protein>
<sequence>MTSNVRNRLLLLGALWGLVLAALPAVLAFDDRFVLSPFLVAAFVCAGLSGAVGALVAGRGAAATSSTRRGLLAVSGVGALQGLVSGTLAALSIWLALAVTISGFSAGSPGEILDLLRRPEIFVESAIAAIAILVYTLTVGTLLSPVVGAVLCRLVRRGPDAHRATPEAR</sequence>
<dbReference type="EMBL" id="CADCVB010000231">
    <property type="protein sequence ID" value="CAA9452006.1"/>
    <property type="molecule type" value="Genomic_DNA"/>
</dbReference>
<keyword evidence="1" id="KW-0812">Transmembrane</keyword>
<dbReference type="AlphaFoldDB" id="A0A6J4QU03"/>